<gene>
    <name evidence="2" type="ordered locus">HCH_00402</name>
</gene>
<accession>Q2SPW1</accession>
<dbReference type="Proteomes" id="UP000000238">
    <property type="component" value="Chromosome"/>
</dbReference>
<dbReference type="STRING" id="349521.HCH_00402"/>
<keyword evidence="3" id="KW-1185">Reference proteome</keyword>
<dbReference type="KEGG" id="hch:HCH_00402"/>
<feature type="region of interest" description="Disordered" evidence="1">
    <location>
        <begin position="28"/>
        <end position="62"/>
    </location>
</feature>
<organism evidence="2 3">
    <name type="scientific">Hahella chejuensis (strain KCTC 2396)</name>
    <dbReference type="NCBI Taxonomy" id="349521"/>
    <lineage>
        <taxon>Bacteria</taxon>
        <taxon>Pseudomonadati</taxon>
        <taxon>Pseudomonadota</taxon>
        <taxon>Gammaproteobacteria</taxon>
        <taxon>Oceanospirillales</taxon>
        <taxon>Hahellaceae</taxon>
        <taxon>Hahella</taxon>
    </lineage>
</organism>
<feature type="compositionally biased region" description="Basic and acidic residues" evidence="1">
    <location>
        <begin position="35"/>
        <end position="44"/>
    </location>
</feature>
<evidence type="ECO:0000256" key="1">
    <source>
        <dbReference type="SAM" id="MobiDB-lite"/>
    </source>
</evidence>
<evidence type="ECO:0000313" key="3">
    <source>
        <dbReference type="Proteomes" id="UP000000238"/>
    </source>
</evidence>
<reference evidence="2 3" key="1">
    <citation type="journal article" date="2005" name="Nucleic Acids Res.">
        <title>Genomic blueprint of Hahella chejuensis, a marine microbe producing an algicidal agent.</title>
        <authorList>
            <person name="Jeong H."/>
            <person name="Yim J.H."/>
            <person name="Lee C."/>
            <person name="Choi S.-H."/>
            <person name="Park Y.K."/>
            <person name="Yoon S.H."/>
            <person name="Hur C.-G."/>
            <person name="Kang H.-Y."/>
            <person name="Kim D."/>
            <person name="Lee H.H."/>
            <person name="Park K.H."/>
            <person name="Park S.-H."/>
            <person name="Park H.-S."/>
            <person name="Lee H.K."/>
            <person name="Oh T.K."/>
            <person name="Kim J.F."/>
        </authorList>
    </citation>
    <scope>NUCLEOTIDE SEQUENCE [LARGE SCALE GENOMIC DNA]</scope>
    <source>
        <strain evidence="2 3">KCTC 2396</strain>
    </source>
</reference>
<dbReference type="EMBL" id="CP000155">
    <property type="protein sequence ID" value="ABC27313.1"/>
    <property type="molecule type" value="Genomic_DNA"/>
</dbReference>
<dbReference type="OrthoDB" id="6203905at2"/>
<dbReference type="AlphaFoldDB" id="Q2SPW1"/>
<sequence>MQRKAPAMERKHPKHNGHVIAWLKHQVKGGKGRRWLRDRNERAKQTTSENNDVSPVNNGDMN</sequence>
<name>Q2SPW1_HAHCH</name>
<protein>
    <submittedName>
        <fullName evidence="2">Uncharacterized protein</fullName>
    </submittedName>
</protein>
<dbReference type="HOGENOM" id="CLU_2897920_0_0_6"/>
<proteinExistence type="predicted"/>
<evidence type="ECO:0000313" key="2">
    <source>
        <dbReference type="EMBL" id="ABC27313.1"/>
    </source>
</evidence>
<feature type="compositionally biased region" description="Polar residues" evidence="1">
    <location>
        <begin position="45"/>
        <end position="62"/>
    </location>
</feature>